<evidence type="ECO:0000313" key="3">
    <source>
        <dbReference type="EMBL" id="KAL2292650.1"/>
    </source>
</evidence>
<feature type="domain" description="Methyltransferase" evidence="2">
    <location>
        <begin position="74"/>
        <end position="165"/>
    </location>
</feature>
<dbReference type="Gene3D" id="3.40.50.150">
    <property type="entry name" value="Vaccinia Virus protein VP39"/>
    <property type="match status" value="1"/>
</dbReference>
<dbReference type="SUPFAM" id="SSF53335">
    <property type="entry name" value="S-adenosyl-L-methionine-dependent methyltransferases"/>
    <property type="match status" value="1"/>
</dbReference>
<evidence type="ECO:0000313" key="4">
    <source>
        <dbReference type="Proteomes" id="UP001600888"/>
    </source>
</evidence>
<dbReference type="InterPro" id="IPR041698">
    <property type="entry name" value="Methyltransf_25"/>
</dbReference>
<evidence type="ECO:0000256" key="1">
    <source>
        <dbReference type="ARBA" id="ARBA00038158"/>
    </source>
</evidence>
<dbReference type="EMBL" id="JBAWTH010000002">
    <property type="protein sequence ID" value="KAL2292650.1"/>
    <property type="molecule type" value="Genomic_DNA"/>
</dbReference>
<dbReference type="InterPro" id="IPR029063">
    <property type="entry name" value="SAM-dependent_MTases_sf"/>
</dbReference>
<dbReference type="PANTHER" id="PTHR43591:SF24">
    <property type="entry name" value="2-METHOXY-6-POLYPRENYL-1,4-BENZOQUINOL METHYLASE, MITOCHONDRIAL"/>
    <property type="match status" value="1"/>
</dbReference>
<dbReference type="Proteomes" id="UP001600888">
    <property type="component" value="Unassembled WGS sequence"/>
</dbReference>
<comment type="similarity">
    <text evidence="1">Belongs to the methyltransferase superfamily. LaeA methyltransferase family.</text>
</comment>
<comment type="caution">
    <text evidence="3">The sequence shown here is derived from an EMBL/GenBank/DDBJ whole genome shotgun (WGS) entry which is preliminary data.</text>
</comment>
<evidence type="ECO:0000259" key="2">
    <source>
        <dbReference type="Pfam" id="PF13649"/>
    </source>
</evidence>
<protein>
    <recommendedName>
        <fullName evidence="2">Methyltransferase domain-containing protein</fullName>
    </recommendedName>
</protein>
<accession>A0ABR4FD76</accession>
<sequence>METGDSQDIPVPDTYLETVELHGRLFQKHALQQKIYFGPVDEEEAQRLQLFHHVFHILFDRRLIFPPIPNPRRILDCGFGSASWAIDVADSYPRCEVIGVDIASQMSPPDLPPNLYLEVDDLNQRLNFSSSHFDMVHSRCVAGGINTDRWNEYTKELSRVLVAGGWCQMVEVYFNAQSNNGTLTDGHGLRRWSQLYLQGLQPEKDGRAGIRLEELMRNAGFENVESRMMQVPLCGWPDDAREKEVGTANRENMSHLLSSLAIYPFTERLNMSITEAQVLLAQARRDAQNPSFKAYFPVWVTLRDVRRFDNETD</sequence>
<dbReference type="CDD" id="cd02440">
    <property type="entry name" value="AdoMet_MTases"/>
    <property type="match status" value="1"/>
</dbReference>
<keyword evidence="4" id="KW-1185">Reference proteome</keyword>
<organism evidence="3 4">
    <name type="scientific">Diaporthe vaccinii</name>
    <dbReference type="NCBI Taxonomy" id="105482"/>
    <lineage>
        <taxon>Eukaryota</taxon>
        <taxon>Fungi</taxon>
        <taxon>Dikarya</taxon>
        <taxon>Ascomycota</taxon>
        <taxon>Pezizomycotina</taxon>
        <taxon>Sordariomycetes</taxon>
        <taxon>Sordariomycetidae</taxon>
        <taxon>Diaporthales</taxon>
        <taxon>Diaporthaceae</taxon>
        <taxon>Diaporthe</taxon>
        <taxon>Diaporthe eres species complex</taxon>
    </lineage>
</organism>
<dbReference type="PANTHER" id="PTHR43591">
    <property type="entry name" value="METHYLTRANSFERASE"/>
    <property type="match status" value="1"/>
</dbReference>
<reference evidence="3 4" key="1">
    <citation type="submission" date="2024-03" db="EMBL/GenBank/DDBJ databases">
        <title>A high-quality draft genome sequence of Diaporthe vaccinii, a causative agent of upright dieback and viscid rot disease in cranberry plants.</title>
        <authorList>
            <person name="Sarrasin M."/>
            <person name="Lang B.F."/>
            <person name="Burger G."/>
        </authorList>
    </citation>
    <scope>NUCLEOTIDE SEQUENCE [LARGE SCALE GENOMIC DNA]</scope>
    <source>
        <strain evidence="3 4">IS7</strain>
    </source>
</reference>
<name>A0ABR4FD76_9PEZI</name>
<proteinExistence type="inferred from homology"/>
<dbReference type="Pfam" id="PF13649">
    <property type="entry name" value="Methyltransf_25"/>
    <property type="match status" value="1"/>
</dbReference>
<gene>
    <name evidence="3" type="ORF">FJTKL_07756</name>
</gene>